<keyword evidence="1" id="KW-0732">Signal</keyword>
<dbReference type="InterPro" id="IPR027385">
    <property type="entry name" value="Beta-barrel_OMP"/>
</dbReference>
<evidence type="ECO:0000259" key="3">
    <source>
        <dbReference type="Pfam" id="PF13505"/>
    </source>
</evidence>
<reference evidence="4 5" key="1">
    <citation type="journal article" date="2009" name="Appl. Environ. Microbiol.">
        <title>Community genomic and proteomic analyses of chemoautotrophic iron-oxidizing "Leptospirillum rubarum" (Group II) and "Leptospirillum ferrodiazotrophum" (Group III) bacteria in acid mine drainage biofilms.</title>
        <authorList>
            <person name="Goltsman D.S."/>
            <person name="Denef V.J."/>
            <person name="Singer S.W."/>
            <person name="VerBerkmoes N.C."/>
            <person name="Lefsrud M."/>
            <person name="Mueller R.S."/>
            <person name="Dick G.J."/>
            <person name="Sun C.L."/>
            <person name="Wheeler K.E."/>
            <person name="Zemla A."/>
            <person name="Baker B.J."/>
            <person name="Hauser L."/>
            <person name="Land M."/>
            <person name="Shah M.B."/>
            <person name="Thelen M.P."/>
            <person name="Hettich R.L."/>
            <person name="Banfield J.F."/>
        </authorList>
    </citation>
    <scope>NUCLEOTIDE SEQUENCE [LARGE SCALE GENOMIC DNA]</scope>
</reference>
<evidence type="ECO:0000256" key="1">
    <source>
        <dbReference type="ARBA" id="ARBA00022729"/>
    </source>
</evidence>
<evidence type="ECO:0000313" key="4">
    <source>
        <dbReference type="EMBL" id="EES53146.1"/>
    </source>
</evidence>
<name>C6HW41_9BACT</name>
<feature type="region of interest" description="Disordered" evidence="2">
    <location>
        <begin position="54"/>
        <end position="84"/>
    </location>
</feature>
<dbReference type="Gene3D" id="2.40.160.20">
    <property type="match status" value="1"/>
</dbReference>
<dbReference type="EMBL" id="GG693868">
    <property type="protein sequence ID" value="EES53146.1"/>
    <property type="molecule type" value="Genomic_DNA"/>
</dbReference>
<dbReference type="SUPFAM" id="SSF56925">
    <property type="entry name" value="OMPA-like"/>
    <property type="match status" value="1"/>
</dbReference>
<organism evidence="4 5">
    <name type="scientific">Leptospirillum ferrodiazotrophum</name>
    <dbReference type="NCBI Taxonomy" id="412449"/>
    <lineage>
        <taxon>Bacteria</taxon>
        <taxon>Pseudomonadati</taxon>
        <taxon>Nitrospirota</taxon>
        <taxon>Nitrospiria</taxon>
        <taxon>Nitrospirales</taxon>
        <taxon>Nitrospiraceae</taxon>
        <taxon>Leptospirillum</taxon>
    </lineage>
</organism>
<evidence type="ECO:0000256" key="2">
    <source>
        <dbReference type="SAM" id="MobiDB-lite"/>
    </source>
</evidence>
<dbReference type="Proteomes" id="UP000009374">
    <property type="component" value="Unassembled WGS sequence"/>
</dbReference>
<feature type="domain" description="Outer membrane protein beta-barrel" evidence="3">
    <location>
        <begin position="104"/>
        <end position="254"/>
    </location>
</feature>
<feature type="compositionally biased region" description="Polar residues" evidence="2">
    <location>
        <begin position="70"/>
        <end position="79"/>
    </location>
</feature>
<protein>
    <recommendedName>
        <fullName evidence="3">Outer membrane protein beta-barrel domain-containing protein</fullName>
    </recommendedName>
</protein>
<dbReference type="InterPro" id="IPR011250">
    <property type="entry name" value="OMP/PagP_B-barrel"/>
</dbReference>
<proteinExistence type="predicted"/>
<evidence type="ECO:0000313" key="5">
    <source>
        <dbReference type="Proteomes" id="UP000009374"/>
    </source>
</evidence>
<sequence length="295" mass="31680">MIISFMFLYLSDFPSNQGGSSMVRQRYRFWTTLALLSLLMLIWNPPISFGASSNTEGSSLSTSPPPSQSNEGSNSQASKLSEDLKKNSARNDYTGSVLLGIQGGFGAPTQNIDSSFNSAVDYMLNFSALYGVTHFETIPLNTLAGLDVSVSGHPVNVISSGFNLGEATSISFLPTIELRTDKMDNWSFYGSFGIGFNANSFTNSASLNAVCSANSISCVVSPGTSLGLRVAVGTDYYVTQNLSLNAEMGYLYNDPTSSLTLAGNNASLSGSGQTNISTFFLLFGFDYRMWVYHGF</sequence>
<accession>C6HW41</accession>
<dbReference type="AlphaFoldDB" id="C6HW41"/>
<keyword evidence="5" id="KW-1185">Reference proteome</keyword>
<gene>
    <name evidence="4" type="ORF">UBAL3_80290019</name>
</gene>
<dbReference type="Pfam" id="PF13505">
    <property type="entry name" value="OMP_b-brl"/>
    <property type="match status" value="1"/>
</dbReference>